<evidence type="ECO:0000256" key="2">
    <source>
        <dbReference type="PROSITE-ProRule" id="PRU00335"/>
    </source>
</evidence>
<feature type="region of interest" description="Disordered" evidence="3">
    <location>
        <begin position="1"/>
        <end position="26"/>
    </location>
</feature>
<dbReference type="Pfam" id="PF17937">
    <property type="entry name" value="TetR_C_28"/>
    <property type="match status" value="1"/>
</dbReference>
<accession>C5ATJ6</accession>
<sequence length="208" mass="22601">MTDASSNQAGNDTMDNPHKRKKQPEQVRRALLDAAAKLAVDEGLSAVTVQAVSDAAGVTKGGLMHHFPSKQALVEALFQDLLDTVGLDLDERMADDETAHGSFTRAYVDAVLEMGWEGQFSAMAPLSILMLTDAKLRAMWSTWFNDRLKRHDATDGGMTFALARLAADGIWLADLGGIDIPNRGQLRERLIELTRAPAVPTGQDEEIA</sequence>
<keyword evidence="6" id="KW-1185">Reference proteome</keyword>
<dbReference type="GO" id="GO:0000976">
    <property type="term" value="F:transcription cis-regulatory region binding"/>
    <property type="evidence" value="ECO:0007669"/>
    <property type="project" value="TreeGrafter"/>
</dbReference>
<feature type="compositionally biased region" description="Polar residues" evidence="3">
    <location>
        <begin position="1"/>
        <end position="14"/>
    </location>
</feature>
<gene>
    <name evidence="5" type="ordered locus">MexAM1_META1p2760</name>
</gene>
<proteinExistence type="predicted"/>
<dbReference type="STRING" id="272630.MexAM1_META1p2760"/>
<evidence type="ECO:0000313" key="6">
    <source>
        <dbReference type="Proteomes" id="UP000009081"/>
    </source>
</evidence>
<organism evidence="5 6">
    <name type="scientific">Methylorubrum extorquens (strain ATCC 14718 / DSM 1338 / JCM 2805 / NCIMB 9133 / AM1)</name>
    <name type="common">Methylobacterium extorquens</name>
    <dbReference type="NCBI Taxonomy" id="272630"/>
    <lineage>
        <taxon>Bacteria</taxon>
        <taxon>Pseudomonadati</taxon>
        <taxon>Pseudomonadota</taxon>
        <taxon>Alphaproteobacteria</taxon>
        <taxon>Hyphomicrobiales</taxon>
        <taxon>Methylobacteriaceae</taxon>
        <taxon>Methylorubrum</taxon>
    </lineage>
</organism>
<dbReference type="SUPFAM" id="SSF46689">
    <property type="entry name" value="Homeodomain-like"/>
    <property type="match status" value="1"/>
</dbReference>
<reference evidence="5 6" key="1">
    <citation type="journal article" date="2009" name="PLoS ONE">
        <title>Methylobacterium genome sequences: a reference blueprint to investigate microbial metabolism of C1 compounds from natural and industrial sources.</title>
        <authorList>
            <person name="Vuilleumier S."/>
            <person name="Chistoserdova L."/>
            <person name="Lee M.-C."/>
            <person name="Bringel F."/>
            <person name="Lajus A."/>
            <person name="Zhou Y."/>
            <person name="Gourion B."/>
            <person name="Barbe V."/>
            <person name="Chang J."/>
            <person name="Cruveiller S."/>
            <person name="Dossat C."/>
            <person name="Gillett W."/>
            <person name="Gruffaz C."/>
            <person name="Haugen E."/>
            <person name="Hourcade E."/>
            <person name="Levy R."/>
            <person name="Mangenot S."/>
            <person name="Muller E."/>
            <person name="Nadalig T."/>
            <person name="Pagni M."/>
            <person name="Penny C."/>
            <person name="Peyraud R."/>
            <person name="Robinson D.G."/>
            <person name="Roche D."/>
            <person name="Rouy Z."/>
            <person name="Saenampechek C."/>
            <person name="Salvignol G."/>
            <person name="Vallenet D."/>
            <person name="Wu Z."/>
            <person name="Marx C.J."/>
            <person name="Vorholt J.A."/>
            <person name="Olson M.V."/>
            <person name="Kaul R."/>
            <person name="Weissenbach J."/>
            <person name="Medigue C."/>
            <person name="Lidstrom M.E."/>
        </authorList>
    </citation>
    <scope>NUCLEOTIDE SEQUENCE [LARGE SCALE GENOMIC DNA]</scope>
    <source>
        <strain evidence="6">ATCC 14718 / DSM 1338 / JCM 2805 / NCIMB 9133 / AM1</strain>
    </source>
</reference>
<dbReference type="GO" id="GO:0003700">
    <property type="term" value="F:DNA-binding transcription factor activity"/>
    <property type="evidence" value="ECO:0007669"/>
    <property type="project" value="TreeGrafter"/>
</dbReference>
<feature type="DNA-binding region" description="H-T-H motif" evidence="2">
    <location>
        <begin position="48"/>
        <end position="67"/>
    </location>
</feature>
<feature type="domain" description="HTH tetR-type" evidence="4">
    <location>
        <begin position="25"/>
        <end position="85"/>
    </location>
</feature>
<dbReference type="eggNOG" id="COG1309">
    <property type="taxonomic scope" value="Bacteria"/>
</dbReference>
<dbReference type="PRINTS" id="PR00455">
    <property type="entry name" value="HTHTETR"/>
</dbReference>
<dbReference type="OrthoDB" id="9805134at2"/>
<dbReference type="PANTHER" id="PTHR30055">
    <property type="entry name" value="HTH-TYPE TRANSCRIPTIONAL REGULATOR RUTR"/>
    <property type="match status" value="1"/>
</dbReference>
<dbReference type="RefSeq" id="WP_012753035.1">
    <property type="nucleotide sequence ID" value="NC_012808.1"/>
</dbReference>
<dbReference type="SUPFAM" id="SSF48498">
    <property type="entry name" value="Tetracyclin repressor-like, C-terminal domain"/>
    <property type="match status" value="1"/>
</dbReference>
<evidence type="ECO:0000259" key="4">
    <source>
        <dbReference type="PROSITE" id="PS50977"/>
    </source>
</evidence>
<dbReference type="AlphaFoldDB" id="C5ATJ6"/>
<evidence type="ECO:0000256" key="1">
    <source>
        <dbReference type="ARBA" id="ARBA00023125"/>
    </source>
</evidence>
<name>C5ATJ6_METEA</name>
<dbReference type="EMBL" id="CP001510">
    <property type="protein sequence ID" value="ACS40520.1"/>
    <property type="molecule type" value="Genomic_DNA"/>
</dbReference>
<dbReference type="HOGENOM" id="CLU_091687_0_0_5"/>
<dbReference type="InterPro" id="IPR009057">
    <property type="entry name" value="Homeodomain-like_sf"/>
</dbReference>
<dbReference type="PANTHER" id="PTHR30055:SF148">
    <property type="entry name" value="TETR-FAMILY TRANSCRIPTIONAL REGULATOR"/>
    <property type="match status" value="1"/>
</dbReference>
<evidence type="ECO:0000256" key="3">
    <source>
        <dbReference type="SAM" id="MobiDB-lite"/>
    </source>
</evidence>
<dbReference type="InterPro" id="IPR041479">
    <property type="entry name" value="TetR_CgmR_C"/>
</dbReference>
<protein>
    <submittedName>
        <fullName evidence="5">Transcriptional regulatory protein, TetR family</fullName>
    </submittedName>
</protein>
<dbReference type="Gene3D" id="1.10.357.10">
    <property type="entry name" value="Tetracycline Repressor, domain 2"/>
    <property type="match status" value="1"/>
</dbReference>
<dbReference type="Pfam" id="PF00440">
    <property type="entry name" value="TetR_N"/>
    <property type="match status" value="1"/>
</dbReference>
<evidence type="ECO:0000313" key="5">
    <source>
        <dbReference type="EMBL" id="ACS40520.1"/>
    </source>
</evidence>
<dbReference type="Proteomes" id="UP000009081">
    <property type="component" value="Chromosome"/>
</dbReference>
<dbReference type="PROSITE" id="PS50977">
    <property type="entry name" value="HTH_TETR_2"/>
    <property type="match status" value="1"/>
</dbReference>
<dbReference type="InterPro" id="IPR001647">
    <property type="entry name" value="HTH_TetR"/>
</dbReference>
<dbReference type="KEGG" id="mea:Mex_1p2760"/>
<dbReference type="InterPro" id="IPR050109">
    <property type="entry name" value="HTH-type_TetR-like_transc_reg"/>
</dbReference>
<keyword evidence="1 2" id="KW-0238">DNA-binding</keyword>
<dbReference type="InterPro" id="IPR036271">
    <property type="entry name" value="Tet_transcr_reg_TetR-rel_C_sf"/>
</dbReference>